<evidence type="ECO:0000313" key="4">
    <source>
        <dbReference type="EMBL" id="KDP36822.1"/>
    </source>
</evidence>
<evidence type="ECO:0000256" key="3">
    <source>
        <dbReference type="ARBA" id="ARBA00023315"/>
    </source>
</evidence>
<dbReference type="Gene3D" id="3.30.559.10">
    <property type="entry name" value="Chloramphenicol acetyltransferase-like domain"/>
    <property type="match status" value="4"/>
</dbReference>
<sequence length="696" mass="76686">MEIEVFSRESIKPPSLTPSHLRTYKLSLLDQLMPSAHVPIIFFYRPIDQPVIPARLQRLKHSLSQALTSFYPFAGKIKDDLYIDCNDDGVSYTEAKVSSFLSDILGHPDTKTIFKLLPDDSYLLETYNEGNGIPVAMIQVNVFKCGGIAIGTKTSHKIIDGPTSTSFLKAWAAIARGSGELVVQPSFTAPSLFPQNHSLPKDTLLAVWPSLVKFGKGVMKRFVFDSSAIATLKARASSSSFVQRPTRVEAVSAFIWQCTMVASEKRNGSYKPSVLSHTVNLRGKKTVHLPESSVGNLLWMSIAKCCTEAERELHVLVGLLRESILKIDSNFVQKLSGEEGFYKVCECLQEFSEVYSNAGADYLTFSSLCKVGIYETDFGWGKPIWVSPGGVIGPVFQNLVFLNETSGGDGIEVWLTLDEQDMAILELETHILSFSSLDPSPLQLCACYIEATSNITLSQYLAKPDLALLRKLLPDIICEYELPSGSHIALIQETTFACGGFTIGIYASHMFCDGASLFLFLKDWAATTCKSPTKHPYLAAEGIFPPYTAFPSGVSFFTTMYAPFVKKGKYTLNRIVFNESAITNLKAKASLNNINPTRVEVVTAFLSKCLIASFKNKTGIDKPLAICHAVNLRRKADPPLPESLLGNIISFAGAVFTTKEKELIELVSELREEMKKVDNDFLKKIKSGGGDGFSKY</sequence>
<organism evidence="4 5">
    <name type="scientific">Jatropha curcas</name>
    <name type="common">Barbados nut</name>
    <dbReference type="NCBI Taxonomy" id="180498"/>
    <lineage>
        <taxon>Eukaryota</taxon>
        <taxon>Viridiplantae</taxon>
        <taxon>Streptophyta</taxon>
        <taxon>Embryophyta</taxon>
        <taxon>Tracheophyta</taxon>
        <taxon>Spermatophyta</taxon>
        <taxon>Magnoliopsida</taxon>
        <taxon>eudicotyledons</taxon>
        <taxon>Gunneridae</taxon>
        <taxon>Pentapetalae</taxon>
        <taxon>rosids</taxon>
        <taxon>fabids</taxon>
        <taxon>Malpighiales</taxon>
        <taxon>Euphorbiaceae</taxon>
        <taxon>Crotonoideae</taxon>
        <taxon>Jatropheae</taxon>
        <taxon>Jatropha</taxon>
    </lineage>
</organism>
<dbReference type="GO" id="GO:0016746">
    <property type="term" value="F:acyltransferase activity"/>
    <property type="evidence" value="ECO:0007669"/>
    <property type="project" value="UniProtKB-KW"/>
</dbReference>
<comment type="similarity">
    <text evidence="1">Belongs to the plant acyltransferase family.</text>
</comment>
<name>A0A067KL32_JATCU</name>
<keyword evidence="5" id="KW-1185">Reference proteome</keyword>
<evidence type="ECO:0000256" key="1">
    <source>
        <dbReference type="ARBA" id="ARBA00009861"/>
    </source>
</evidence>
<dbReference type="OrthoDB" id="1932220at2759"/>
<dbReference type="Proteomes" id="UP000027138">
    <property type="component" value="Unassembled WGS sequence"/>
</dbReference>
<protein>
    <submittedName>
        <fullName evidence="4">Uncharacterized protein</fullName>
    </submittedName>
</protein>
<proteinExistence type="inferred from homology"/>
<reference evidence="4 5" key="1">
    <citation type="journal article" date="2014" name="PLoS ONE">
        <title>Global Analysis of Gene Expression Profiles in Physic Nut (Jatropha curcas L.) Seedlings Exposed to Salt Stress.</title>
        <authorList>
            <person name="Zhang L."/>
            <person name="Zhang C."/>
            <person name="Wu P."/>
            <person name="Chen Y."/>
            <person name="Li M."/>
            <person name="Jiang H."/>
            <person name="Wu G."/>
        </authorList>
    </citation>
    <scope>NUCLEOTIDE SEQUENCE [LARGE SCALE GENOMIC DNA]</scope>
    <source>
        <strain evidence="5">cv. GZQX0401</strain>
        <tissue evidence="4">Young leaves</tissue>
    </source>
</reference>
<dbReference type="PANTHER" id="PTHR31623">
    <property type="entry name" value="F21J9.9"/>
    <property type="match status" value="1"/>
</dbReference>
<keyword evidence="3" id="KW-0012">Acyltransferase</keyword>
<evidence type="ECO:0000313" key="5">
    <source>
        <dbReference type="Proteomes" id="UP000027138"/>
    </source>
</evidence>
<dbReference type="Pfam" id="PF02458">
    <property type="entry name" value="Transferase"/>
    <property type="match status" value="2"/>
</dbReference>
<accession>A0A067KL32</accession>
<gene>
    <name evidence="4" type="ORF">JCGZ_08113</name>
</gene>
<dbReference type="InterPro" id="IPR023213">
    <property type="entry name" value="CAT-like_dom_sf"/>
</dbReference>
<dbReference type="STRING" id="180498.A0A067KL32"/>
<keyword evidence="2" id="KW-0808">Transferase</keyword>
<dbReference type="PANTHER" id="PTHR31623:SF108">
    <property type="entry name" value="BAHD ACYLTRANSFERASE"/>
    <property type="match status" value="1"/>
</dbReference>
<dbReference type="EMBL" id="KK914420">
    <property type="protein sequence ID" value="KDP36822.1"/>
    <property type="molecule type" value="Genomic_DNA"/>
</dbReference>
<dbReference type="AlphaFoldDB" id="A0A067KL32"/>
<evidence type="ECO:0000256" key="2">
    <source>
        <dbReference type="ARBA" id="ARBA00022679"/>
    </source>
</evidence>